<gene>
    <name evidence="1" type="primary">neoK</name>
    <name evidence="1" type="ORF">Xbed_00104</name>
</gene>
<reference evidence="1 2" key="1">
    <citation type="submission" date="2017-01" db="EMBL/GenBank/DDBJ databases">
        <title>Deconstructing symbiosis and pathogenesis requirements using a combined genomic-metabolomic approach.</title>
        <authorList>
            <person name="Tobias N.J."/>
            <person name="Wolff H."/>
            <person name="Djahanschiri B."/>
            <person name="Ebersberger I."/>
            <person name="Bode H.B."/>
        </authorList>
    </citation>
    <scope>NUCLEOTIDE SEQUENCE [LARGE SCALE GENOMIC DNA]</scope>
    <source>
        <strain evidence="1 2">DSM 4764</strain>
    </source>
</reference>
<keyword evidence="1" id="KW-0808">Transferase</keyword>
<dbReference type="SUPFAM" id="SSF53756">
    <property type="entry name" value="UDP-Glycosyltransferase/glycogen phosphorylase"/>
    <property type="match status" value="1"/>
</dbReference>
<keyword evidence="2" id="KW-1185">Reference proteome</keyword>
<protein>
    <submittedName>
        <fullName evidence="1">UDP-GlcNAc:ribostamycin N-acetylglucosaminyltransferase</fullName>
        <ecNumber evidence="1">2.4.1.285</ecNumber>
    </submittedName>
</protein>
<name>A0A1Y2SS22_9GAMM</name>
<keyword evidence="1" id="KW-0328">Glycosyltransferase</keyword>
<comment type="caution">
    <text evidence="1">The sequence shown here is derived from an EMBL/GenBank/DDBJ whole genome shotgun (WGS) entry which is preliminary data.</text>
</comment>
<dbReference type="STRING" id="40578.Xbed_00104"/>
<dbReference type="AlphaFoldDB" id="A0A1Y2SS22"/>
<dbReference type="Proteomes" id="UP000194204">
    <property type="component" value="Unassembled WGS sequence"/>
</dbReference>
<dbReference type="EMBL" id="MUBK01000001">
    <property type="protein sequence ID" value="OTA21855.1"/>
    <property type="molecule type" value="Genomic_DNA"/>
</dbReference>
<sequence length="340" mass="38923">MSFKKTPQHTVLIERYPDNFDRRGWGGIETAYWNLGHILPLYGIEVIWYSAQEYNTLNKLAEQVSLQNITALFPLMESELFRAGQQAPEFLRQRTIRIWHDVSFLTHSHVSLSACHAHQPRANSADCLASAVSPDAYAADIFFYEAPWTYCFPKRHYIPWAANHIPAHNYHSPSGPVVLLAGKVGLEKLSPIIEACLAKGMHLHILFNNWSKRGKEAKRYFNRLKLDERHKIFDYYDLEQDHKRIFGGTCAALVLSDYYETFNFLSAEAVQLGIPVVAYSHSGATRRFAAHLAEDNNALLDWLKEDGIKRLTPVPRSDWSWNDVGVAYSQLLNNIAAQYQ</sequence>
<dbReference type="RefSeq" id="WP_086111001.1">
    <property type="nucleotide sequence ID" value="NZ_CAWNHF010000001.1"/>
</dbReference>
<accession>A0A1Y2SS22</accession>
<dbReference type="Gene3D" id="3.40.50.2000">
    <property type="entry name" value="Glycogen Phosphorylase B"/>
    <property type="match status" value="2"/>
</dbReference>
<proteinExistence type="predicted"/>
<organism evidence="1 2">
    <name type="scientific">Xenorhabdus beddingii</name>
    <dbReference type="NCBI Taxonomy" id="40578"/>
    <lineage>
        <taxon>Bacteria</taxon>
        <taxon>Pseudomonadati</taxon>
        <taxon>Pseudomonadota</taxon>
        <taxon>Gammaproteobacteria</taxon>
        <taxon>Enterobacterales</taxon>
        <taxon>Morganellaceae</taxon>
        <taxon>Xenorhabdus</taxon>
    </lineage>
</organism>
<evidence type="ECO:0000313" key="2">
    <source>
        <dbReference type="Proteomes" id="UP000194204"/>
    </source>
</evidence>
<evidence type="ECO:0000313" key="1">
    <source>
        <dbReference type="EMBL" id="OTA21855.1"/>
    </source>
</evidence>
<dbReference type="CDD" id="cd01635">
    <property type="entry name" value="Glycosyltransferase_GTB-type"/>
    <property type="match status" value="1"/>
</dbReference>
<dbReference type="GO" id="GO:0016757">
    <property type="term" value="F:glycosyltransferase activity"/>
    <property type="evidence" value="ECO:0007669"/>
    <property type="project" value="UniProtKB-KW"/>
</dbReference>
<dbReference type="EC" id="2.4.1.285" evidence="1"/>
<dbReference type="OrthoDB" id="4111103at2"/>